<accession>A0A6V7R3Y6</accession>
<gene>
    <name evidence="2" type="ORF">HNR41_001401</name>
    <name evidence="1" type="ORF">JEOCOQ751_00379</name>
</gene>
<protein>
    <submittedName>
        <fullName evidence="1">Uncharacterized protein</fullName>
    </submittedName>
</protein>
<evidence type="ECO:0000313" key="2">
    <source>
        <dbReference type="EMBL" id="MBB6423429.1"/>
    </source>
</evidence>
<dbReference type="Proteomes" id="UP000534001">
    <property type="component" value="Unassembled WGS sequence"/>
</dbReference>
<keyword evidence="4" id="KW-1185">Reference proteome</keyword>
<name>A0A6V7R3Y6_9STAP</name>
<sequence length="60" mass="6812">METDLNILKGNLTAYQISEAIGISFDEATDLLEQRITVESLDEEIQAKLKQLEAVLFDQR</sequence>
<dbReference type="AlphaFoldDB" id="A0A6V7R3Y6"/>
<organism evidence="1 3">
    <name type="scientific">Jeotgalicoccus coquinae</name>
    <dbReference type="NCBI Taxonomy" id="709509"/>
    <lineage>
        <taxon>Bacteria</taxon>
        <taxon>Bacillati</taxon>
        <taxon>Bacillota</taxon>
        <taxon>Bacilli</taxon>
        <taxon>Bacillales</taxon>
        <taxon>Staphylococcaceae</taxon>
        <taxon>Jeotgalicoccus</taxon>
    </lineage>
</organism>
<reference evidence="1 3" key="1">
    <citation type="submission" date="2020-07" db="EMBL/GenBank/DDBJ databases">
        <authorList>
            <person name="Criscuolo A."/>
        </authorList>
    </citation>
    <scope>NUCLEOTIDE SEQUENCE [LARGE SCALE GENOMIC DNA]</scope>
    <source>
        <strain evidence="1">CIP111751</strain>
    </source>
</reference>
<reference evidence="2 4" key="2">
    <citation type="submission" date="2020-08" db="EMBL/GenBank/DDBJ databases">
        <title>Genomic Encyclopedia of Type Strains, Phase IV (KMG-IV): sequencing the most valuable type-strain genomes for metagenomic binning, comparative biology and taxonomic classification.</title>
        <authorList>
            <person name="Goeker M."/>
        </authorList>
    </citation>
    <scope>NUCLEOTIDE SEQUENCE [LARGE SCALE GENOMIC DNA]</scope>
    <source>
        <strain evidence="2 4">DSM 22419</strain>
    </source>
</reference>
<proteinExistence type="predicted"/>
<dbReference type="EMBL" id="CAJEWA010000004">
    <property type="protein sequence ID" value="CAD2071738.1"/>
    <property type="molecule type" value="Genomic_DNA"/>
</dbReference>
<dbReference type="EMBL" id="JACHFF010000002">
    <property type="protein sequence ID" value="MBB6423429.1"/>
    <property type="molecule type" value="Genomic_DNA"/>
</dbReference>
<dbReference type="Proteomes" id="UP000545588">
    <property type="component" value="Unassembled WGS sequence"/>
</dbReference>
<evidence type="ECO:0000313" key="1">
    <source>
        <dbReference type="EMBL" id="CAD2071738.1"/>
    </source>
</evidence>
<evidence type="ECO:0000313" key="3">
    <source>
        <dbReference type="Proteomes" id="UP000534001"/>
    </source>
</evidence>
<comment type="caution">
    <text evidence="1">The sequence shown here is derived from an EMBL/GenBank/DDBJ whole genome shotgun (WGS) entry which is preliminary data.</text>
</comment>
<evidence type="ECO:0000313" key="4">
    <source>
        <dbReference type="Proteomes" id="UP000545588"/>
    </source>
</evidence>
<dbReference type="RefSeq" id="WP_184283079.1">
    <property type="nucleotide sequence ID" value="NZ_BMCO01000002.1"/>
</dbReference>